<reference evidence="1" key="1">
    <citation type="submission" date="2023-05" db="EMBL/GenBank/DDBJ databases">
        <title>Genome and transcriptome analyses reveal genes involved in the formation of fine ridges on petal epidermal cells in Hibiscus trionum.</title>
        <authorList>
            <person name="Koshimizu S."/>
            <person name="Masuda S."/>
            <person name="Ishii T."/>
            <person name="Shirasu K."/>
            <person name="Hoshino A."/>
            <person name="Arita M."/>
        </authorList>
    </citation>
    <scope>NUCLEOTIDE SEQUENCE</scope>
    <source>
        <strain evidence="1">Hamamatsu line</strain>
    </source>
</reference>
<accession>A0A9W7LVZ5</accession>
<comment type="caution">
    <text evidence="1">The sequence shown here is derived from an EMBL/GenBank/DDBJ whole genome shotgun (WGS) entry which is preliminary data.</text>
</comment>
<evidence type="ECO:0000313" key="1">
    <source>
        <dbReference type="EMBL" id="GMI79772.1"/>
    </source>
</evidence>
<organism evidence="1 2">
    <name type="scientific">Hibiscus trionum</name>
    <name type="common">Flower of an hour</name>
    <dbReference type="NCBI Taxonomy" id="183268"/>
    <lineage>
        <taxon>Eukaryota</taxon>
        <taxon>Viridiplantae</taxon>
        <taxon>Streptophyta</taxon>
        <taxon>Embryophyta</taxon>
        <taxon>Tracheophyta</taxon>
        <taxon>Spermatophyta</taxon>
        <taxon>Magnoliopsida</taxon>
        <taxon>eudicotyledons</taxon>
        <taxon>Gunneridae</taxon>
        <taxon>Pentapetalae</taxon>
        <taxon>rosids</taxon>
        <taxon>malvids</taxon>
        <taxon>Malvales</taxon>
        <taxon>Malvaceae</taxon>
        <taxon>Malvoideae</taxon>
        <taxon>Hibiscus</taxon>
    </lineage>
</organism>
<dbReference type="AlphaFoldDB" id="A0A9W7LVZ5"/>
<protein>
    <submittedName>
        <fullName evidence="1">Uncharacterized protein</fullName>
    </submittedName>
</protein>
<sequence>MLQSCSSGELSRERLPPHILVLPNANTSVNIYSQKQNSRESRVCLEFKLQCHSRTLFSPARSSINVKKKRYGGVLPWILRSLESDNGFEKTLSSACENLNPKEQSNCERVIRVFEFFKSLKDFEPKVITGALGGSRVGFDD</sequence>
<proteinExistence type="predicted"/>
<dbReference type="EMBL" id="BSYR01000017">
    <property type="protein sequence ID" value="GMI79772.1"/>
    <property type="molecule type" value="Genomic_DNA"/>
</dbReference>
<gene>
    <name evidence="1" type="ORF">HRI_001646500</name>
</gene>
<name>A0A9W7LVZ5_HIBTR</name>
<keyword evidence="2" id="KW-1185">Reference proteome</keyword>
<dbReference type="Proteomes" id="UP001165190">
    <property type="component" value="Unassembled WGS sequence"/>
</dbReference>
<evidence type="ECO:0000313" key="2">
    <source>
        <dbReference type="Proteomes" id="UP001165190"/>
    </source>
</evidence>